<reference evidence="6 7" key="1">
    <citation type="submission" date="2022-12" db="EMBL/GenBank/DDBJ databases">
        <title>Chromosome-level genome of Tegillarca granosa.</title>
        <authorList>
            <person name="Kim J."/>
        </authorList>
    </citation>
    <scope>NUCLEOTIDE SEQUENCE [LARGE SCALE GENOMIC DNA]</scope>
    <source>
        <strain evidence="6">Teg-2019</strain>
        <tissue evidence="6">Adductor muscle</tissue>
    </source>
</reference>
<dbReference type="Proteomes" id="UP001217089">
    <property type="component" value="Unassembled WGS sequence"/>
</dbReference>
<keyword evidence="4 5" id="KW-0472">Membrane</keyword>
<comment type="caution">
    <text evidence="6">The sequence shown here is derived from an EMBL/GenBank/DDBJ whole genome shotgun (WGS) entry which is preliminary data.</text>
</comment>
<dbReference type="PRINTS" id="PR00259">
    <property type="entry name" value="TMFOUR"/>
</dbReference>
<dbReference type="EMBL" id="JARBDR010000670">
    <property type="protein sequence ID" value="KAJ8307951.1"/>
    <property type="molecule type" value="Genomic_DNA"/>
</dbReference>
<evidence type="ECO:0008006" key="8">
    <source>
        <dbReference type="Google" id="ProtNLM"/>
    </source>
</evidence>
<feature type="transmembrane region" description="Helical" evidence="5">
    <location>
        <begin position="95"/>
        <end position="117"/>
    </location>
</feature>
<name>A0ABQ9EUC5_TEGGR</name>
<feature type="transmembrane region" description="Helical" evidence="5">
    <location>
        <begin position="7"/>
        <end position="30"/>
    </location>
</feature>
<evidence type="ECO:0000256" key="3">
    <source>
        <dbReference type="ARBA" id="ARBA00022989"/>
    </source>
</evidence>
<proteinExistence type="predicted"/>
<feature type="transmembrane region" description="Helical" evidence="5">
    <location>
        <begin position="63"/>
        <end position="83"/>
    </location>
</feature>
<evidence type="ECO:0000256" key="5">
    <source>
        <dbReference type="SAM" id="Phobius"/>
    </source>
</evidence>
<sequence length="236" mass="25435">MLTFDILLIYINDIYIILLLGLGLMVPGIIVQANVELVNSEVRPLLNQVQVGSFTLGSLVDGLSVTLIVIGVFILILAGLGAFGACCKHKCMLTTYAIIVFVLWLIKVIIVICWIVMRSEKQELSCCGVSAVTGITNDFDNSTWVTSGEAGSQEIPEFCCTGITADNYLTTTPAVTCTHTVTSGYYNKGCYDAAYDMLTEYSGVFIAVGVIILIVEVLAVIFACCICKQTGKDQVV</sequence>
<feature type="transmembrane region" description="Helical" evidence="5">
    <location>
        <begin position="204"/>
        <end position="227"/>
    </location>
</feature>
<organism evidence="6 7">
    <name type="scientific">Tegillarca granosa</name>
    <name type="common">Malaysian cockle</name>
    <name type="synonym">Anadara granosa</name>
    <dbReference type="NCBI Taxonomy" id="220873"/>
    <lineage>
        <taxon>Eukaryota</taxon>
        <taxon>Metazoa</taxon>
        <taxon>Spiralia</taxon>
        <taxon>Lophotrochozoa</taxon>
        <taxon>Mollusca</taxon>
        <taxon>Bivalvia</taxon>
        <taxon>Autobranchia</taxon>
        <taxon>Pteriomorphia</taxon>
        <taxon>Arcoida</taxon>
        <taxon>Arcoidea</taxon>
        <taxon>Arcidae</taxon>
        <taxon>Tegillarca</taxon>
    </lineage>
</organism>
<keyword evidence="7" id="KW-1185">Reference proteome</keyword>
<keyword evidence="2 5" id="KW-0812">Transmembrane</keyword>
<dbReference type="InterPro" id="IPR018499">
    <property type="entry name" value="Tetraspanin/Peripherin"/>
</dbReference>
<accession>A0ABQ9EUC5</accession>
<comment type="subcellular location">
    <subcellularLocation>
        <location evidence="1">Membrane</location>
        <topology evidence="1">Multi-pass membrane protein</topology>
    </subcellularLocation>
</comment>
<dbReference type="Pfam" id="PF00335">
    <property type="entry name" value="Tetraspanin"/>
    <property type="match status" value="1"/>
</dbReference>
<evidence type="ECO:0000313" key="7">
    <source>
        <dbReference type="Proteomes" id="UP001217089"/>
    </source>
</evidence>
<gene>
    <name evidence="6" type="ORF">KUTeg_014500</name>
</gene>
<evidence type="ECO:0000256" key="1">
    <source>
        <dbReference type="ARBA" id="ARBA00004141"/>
    </source>
</evidence>
<keyword evidence="3 5" id="KW-1133">Transmembrane helix</keyword>
<evidence type="ECO:0000256" key="2">
    <source>
        <dbReference type="ARBA" id="ARBA00022692"/>
    </source>
</evidence>
<evidence type="ECO:0000256" key="4">
    <source>
        <dbReference type="ARBA" id="ARBA00023136"/>
    </source>
</evidence>
<evidence type="ECO:0000313" key="6">
    <source>
        <dbReference type="EMBL" id="KAJ8307951.1"/>
    </source>
</evidence>
<protein>
    <recommendedName>
        <fullName evidence="8">Tetraspanin</fullName>
    </recommendedName>
</protein>